<dbReference type="PANTHER" id="PTHR12585">
    <property type="entry name" value="SCC1 / RAD21 FAMILY MEMBER"/>
    <property type="match status" value="1"/>
</dbReference>
<gene>
    <name evidence="7" type="ORF">FGG08_007522</name>
</gene>
<evidence type="ECO:0000313" key="7">
    <source>
        <dbReference type="EMBL" id="KAH0533852.1"/>
    </source>
</evidence>
<evidence type="ECO:0000256" key="3">
    <source>
        <dbReference type="ARBA" id="ARBA00023242"/>
    </source>
</evidence>
<evidence type="ECO:0000256" key="4">
    <source>
        <dbReference type="SAM" id="MobiDB-lite"/>
    </source>
</evidence>
<sequence>MVTYQLAPIVLTSRKYGVATVWLVATLGSQSSLRKVSRKAILDVDVSKACETIIAPEAPMALRLQSNLLPGQLIVEDDPAFIPELPPLPLDLGFSNLNLASLSHSQGSSLLSPYSRRSSQSSLESAGESIAGLIIPTSNTGGDAGDVGGFTLPGDDGGGRGSKPGFEVGIYEDQEDGFFPEVDFEFDADGNIRNISTDKENRTSTIAPGRGRLDSDSAASGRVRMEHEEGLMAGIEHDVILGGDYNMLMAQDYGILPDAEPFPEMATPTAKAHNVLEASSPPKRAREEGESSESAESTPLRKRRALKIYRLDTGIELRNADLGQWNREYLSNMAEATKKKEGFKAPSRAKKNAAFWVFGNGIGGVGYGVGISKMKNRAFDGFFGQNLLDSLFPDASGQAGQEHDNKGRDTKSDSGGGWANPRVVDSDQVGRGDDMMLDRDEMGRTFDGDASSGLEIGREAPTPLGEISSAMPWNLTASIRGSQTGSAGQGRFYSSSMGGFPISVGGPGSGPSAQGSLPRRTNRLTSASPLHGRGRQSGFERLSSLEIPEEGEGWLHGGEGIEDQHQLDEFELYGPVANVDTQTAAQTQWMKETLDRESLNFLEFVKAAIENKEREAGDGRELSSEEKQKGLVIFEELLPPEKNTKIVAAQALIHTLSLATKNLITVHQDEGYGEIRLGLIPAA</sequence>
<dbReference type="GO" id="GO:0005634">
    <property type="term" value="C:nucleus"/>
    <property type="evidence" value="ECO:0007669"/>
    <property type="project" value="UniProtKB-SubCell"/>
</dbReference>
<dbReference type="InterPro" id="IPR006910">
    <property type="entry name" value="Rad21_Rec8_N"/>
</dbReference>
<feature type="compositionally biased region" description="Basic and acidic residues" evidence="4">
    <location>
        <begin position="401"/>
        <end position="412"/>
    </location>
</feature>
<proteinExistence type="inferred from homology"/>
<dbReference type="AlphaFoldDB" id="A0A9P8HW36"/>
<evidence type="ECO:0008006" key="9">
    <source>
        <dbReference type="Google" id="ProtNLM"/>
    </source>
</evidence>
<feature type="compositionally biased region" description="Basic and acidic residues" evidence="4">
    <location>
        <begin position="424"/>
        <end position="447"/>
    </location>
</feature>
<keyword evidence="8" id="KW-1185">Reference proteome</keyword>
<feature type="region of interest" description="Disordered" evidence="4">
    <location>
        <begin position="393"/>
        <end position="465"/>
    </location>
</feature>
<evidence type="ECO:0000259" key="5">
    <source>
        <dbReference type="Pfam" id="PF04824"/>
    </source>
</evidence>
<feature type="region of interest" description="Disordered" evidence="4">
    <location>
        <begin position="503"/>
        <end position="542"/>
    </location>
</feature>
<name>A0A9P8HW36_9PEZI</name>
<dbReference type="Pfam" id="PF04825">
    <property type="entry name" value="Rad21_Rec8_N"/>
    <property type="match status" value="1"/>
</dbReference>
<comment type="caution">
    <text evidence="7">The sequence shown here is derived from an EMBL/GenBank/DDBJ whole genome shotgun (WGS) entry which is preliminary data.</text>
</comment>
<dbReference type="Pfam" id="PF04824">
    <property type="entry name" value="Rad21_Rec8"/>
    <property type="match status" value="1"/>
</dbReference>
<dbReference type="CDD" id="cd21789">
    <property type="entry name" value="Rad21_Rec8_M_SpRec8p-like"/>
    <property type="match status" value="1"/>
</dbReference>
<protein>
    <recommendedName>
        <fullName evidence="9">Rad21/Rec8-like protein C-terminal eukaryotic domain-containing protein</fullName>
    </recommendedName>
</protein>
<evidence type="ECO:0000256" key="1">
    <source>
        <dbReference type="ARBA" id="ARBA00004123"/>
    </source>
</evidence>
<dbReference type="GO" id="GO:0030892">
    <property type="term" value="C:mitotic cohesin complex"/>
    <property type="evidence" value="ECO:0007669"/>
    <property type="project" value="TreeGrafter"/>
</dbReference>
<feature type="region of interest" description="Disordered" evidence="4">
    <location>
        <begin position="273"/>
        <end position="299"/>
    </location>
</feature>
<dbReference type="OrthoDB" id="5427633at2759"/>
<feature type="domain" description="Rad21/Rec8-like protein C-terminal eukaryotic" evidence="5">
    <location>
        <begin position="636"/>
        <end position="679"/>
    </location>
</feature>
<feature type="domain" description="Rad21/Rec8-like protein N-terminal" evidence="6">
    <location>
        <begin position="11"/>
        <end position="71"/>
    </location>
</feature>
<dbReference type="InterPro" id="IPR036390">
    <property type="entry name" value="WH_DNA-bd_sf"/>
</dbReference>
<evidence type="ECO:0000259" key="6">
    <source>
        <dbReference type="Pfam" id="PF04825"/>
    </source>
</evidence>
<reference evidence="7" key="1">
    <citation type="submission" date="2021-03" db="EMBL/GenBank/DDBJ databases">
        <title>Comparative genomics and phylogenomic investigation of the class Geoglossomycetes provide insights into ecological specialization and systematics.</title>
        <authorList>
            <person name="Melie T."/>
            <person name="Pirro S."/>
            <person name="Miller A.N."/>
            <person name="Quandt A."/>
        </authorList>
    </citation>
    <scope>NUCLEOTIDE SEQUENCE</scope>
    <source>
        <strain evidence="7">GBOQ0MN5Z8</strain>
    </source>
</reference>
<feature type="region of interest" description="Disordered" evidence="4">
    <location>
        <begin position="144"/>
        <end position="165"/>
    </location>
</feature>
<dbReference type="InterPro" id="IPR006909">
    <property type="entry name" value="Rad21/Rec8_C_eu"/>
</dbReference>
<feature type="compositionally biased region" description="Low complexity" evidence="4">
    <location>
        <begin position="503"/>
        <end position="518"/>
    </location>
</feature>
<keyword evidence="3" id="KW-0539">Nucleus</keyword>
<evidence type="ECO:0000256" key="2">
    <source>
        <dbReference type="ARBA" id="ARBA00009870"/>
    </source>
</evidence>
<accession>A0A9P8HW36</accession>
<dbReference type="GO" id="GO:0007064">
    <property type="term" value="P:mitotic sister chromatid cohesion"/>
    <property type="evidence" value="ECO:0007669"/>
    <property type="project" value="TreeGrafter"/>
</dbReference>
<dbReference type="SUPFAM" id="SSF46785">
    <property type="entry name" value="Winged helix' DNA-binding domain"/>
    <property type="match status" value="1"/>
</dbReference>
<dbReference type="InterPro" id="IPR039781">
    <property type="entry name" value="Rad21/Rec8-like"/>
</dbReference>
<organism evidence="7 8">
    <name type="scientific">Glutinoglossum americanum</name>
    <dbReference type="NCBI Taxonomy" id="1670608"/>
    <lineage>
        <taxon>Eukaryota</taxon>
        <taxon>Fungi</taxon>
        <taxon>Dikarya</taxon>
        <taxon>Ascomycota</taxon>
        <taxon>Pezizomycotina</taxon>
        <taxon>Geoglossomycetes</taxon>
        <taxon>Geoglossales</taxon>
        <taxon>Geoglossaceae</taxon>
        <taxon>Glutinoglossum</taxon>
    </lineage>
</organism>
<comment type="subcellular location">
    <subcellularLocation>
        <location evidence="1">Nucleus</location>
    </subcellularLocation>
</comment>
<dbReference type="Proteomes" id="UP000698800">
    <property type="component" value="Unassembled WGS sequence"/>
</dbReference>
<comment type="similarity">
    <text evidence="2">Belongs to the rad21 family.</text>
</comment>
<dbReference type="EMBL" id="JAGHQL010000336">
    <property type="protein sequence ID" value="KAH0533852.1"/>
    <property type="molecule type" value="Genomic_DNA"/>
</dbReference>
<dbReference type="PANTHER" id="PTHR12585:SF70">
    <property type="entry name" value="RAD21_REC8 N TERMINAL DOMAIN PROTEIN (AFU_ORTHOLOGUE AFUA_6G02900)"/>
    <property type="match status" value="1"/>
</dbReference>
<evidence type="ECO:0000313" key="8">
    <source>
        <dbReference type="Proteomes" id="UP000698800"/>
    </source>
</evidence>
<dbReference type="GO" id="GO:0003682">
    <property type="term" value="F:chromatin binding"/>
    <property type="evidence" value="ECO:0007669"/>
    <property type="project" value="TreeGrafter"/>
</dbReference>